<organism evidence="1 2">
    <name type="scientific">Mycobacteroides salmoniphilum</name>
    <dbReference type="NCBI Taxonomy" id="404941"/>
    <lineage>
        <taxon>Bacteria</taxon>
        <taxon>Bacillati</taxon>
        <taxon>Actinomycetota</taxon>
        <taxon>Actinomycetes</taxon>
        <taxon>Mycobacteriales</taxon>
        <taxon>Mycobacteriaceae</taxon>
        <taxon>Mycobacteroides</taxon>
    </lineage>
</organism>
<evidence type="ECO:0000313" key="2">
    <source>
        <dbReference type="Proteomes" id="UP000294604"/>
    </source>
</evidence>
<dbReference type="AlphaFoldDB" id="A0A4R8SZP6"/>
<evidence type="ECO:0000313" key="1">
    <source>
        <dbReference type="EMBL" id="TEA09100.1"/>
    </source>
</evidence>
<comment type="caution">
    <text evidence="1">The sequence shown here is derived from an EMBL/GenBank/DDBJ whole genome shotgun (WGS) entry which is preliminary data.</text>
</comment>
<reference evidence="1 2" key="1">
    <citation type="journal article" date="2019" name="Sci. Rep.">
        <title>Extended insight into the Mycobacterium chelonae-abscessus complex through whole genome sequencing of Mycobacterium salmoniphilum outbreak and Mycobacterium salmoniphilum-like strains.</title>
        <authorList>
            <person name="Behra P.R.K."/>
            <person name="Das S."/>
            <person name="Pettersson B.M.F."/>
            <person name="Shirreff L."/>
            <person name="DuCote T."/>
            <person name="Jacobsson K.G."/>
            <person name="Ennis D.G."/>
            <person name="Kirsebom L.A."/>
        </authorList>
    </citation>
    <scope>NUCLEOTIDE SEQUENCE [LARGE SCALE GENOMIC DNA]</scope>
    <source>
        <strain evidence="1 2">CCUG 60884</strain>
    </source>
</reference>
<sequence>MVTDPVGEFARQVRTDIADALDAVVTQKAADGVPD</sequence>
<dbReference type="EMBL" id="PECL01000003">
    <property type="protein sequence ID" value="TEA09100.1"/>
    <property type="molecule type" value="Genomic_DNA"/>
</dbReference>
<name>A0A4R8SZP6_9MYCO</name>
<accession>A0A4R8SZP6</accession>
<gene>
    <name evidence="1" type="ORF">CCUG60884_00269</name>
</gene>
<protein>
    <submittedName>
        <fullName evidence="1">Uncharacterized protein</fullName>
    </submittedName>
</protein>
<dbReference type="Proteomes" id="UP000294604">
    <property type="component" value="Unassembled WGS sequence"/>
</dbReference>
<proteinExistence type="predicted"/>